<dbReference type="OrthoDB" id="7862058at2"/>
<protein>
    <recommendedName>
        <fullName evidence="3">STAS domain-containing protein</fullName>
    </recommendedName>
</protein>
<geneLocation type="plasmid" evidence="2">
    <name>pd4m1d</name>
</geneLocation>
<evidence type="ECO:0008006" key="3">
    <source>
        <dbReference type="Google" id="ProtNLM"/>
    </source>
</evidence>
<sequence length="91" mass="9736">MTPTHTFPPRPTLPAAEAFLAEMRETSAAPVIDASTVEDLPTAFVLALTAVGRALGEHGDKISVIRPSAGFVDAFSDLGLFQDLMKMEFCQ</sequence>
<dbReference type="Proteomes" id="UP000305888">
    <property type="component" value="Plasmid pD4M1D"/>
</dbReference>
<name>A0A5B8G3L4_9RHOB</name>
<dbReference type="RefSeq" id="WP_138578672.1">
    <property type="nucleotide sequence ID" value="NZ_CP040822.1"/>
</dbReference>
<keyword evidence="2" id="KW-1185">Reference proteome</keyword>
<accession>A0A5B8G3L4</accession>
<evidence type="ECO:0000313" key="2">
    <source>
        <dbReference type="Proteomes" id="UP000305888"/>
    </source>
</evidence>
<dbReference type="AlphaFoldDB" id="A0A5B8G3L4"/>
<dbReference type="EMBL" id="CP040822">
    <property type="protein sequence ID" value="QDL94744.1"/>
    <property type="molecule type" value="Genomic_DNA"/>
</dbReference>
<gene>
    <name evidence="1" type="ORF">FDP22_23005</name>
</gene>
<dbReference type="KEGG" id="ppru:FDP22_23005"/>
<keyword evidence="1" id="KW-0614">Plasmid</keyword>
<organism evidence="1 2">
    <name type="scientific">Paroceanicella profunda</name>
    <dbReference type="NCBI Taxonomy" id="2579971"/>
    <lineage>
        <taxon>Bacteria</taxon>
        <taxon>Pseudomonadati</taxon>
        <taxon>Pseudomonadota</taxon>
        <taxon>Alphaproteobacteria</taxon>
        <taxon>Rhodobacterales</taxon>
        <taxon>Paracoccaceae</taxon>
        <taxon>Paroceanicella</taxon>
    </lineage>
</organism>
<proteinExistence type="predicted"/>
<reference evidence="1 2" key="1">
    <citation type="submission" date="2019-06" db="EMBL/GenBank/DDBJ databases">
        <title>Genome sequence of Rhodobacteraceae bacterium D4M1.</title>
        <authorList>
            <person name="Cao J."/>
        </authorList>
    </citation>
    <scope>NUCLEOTIDE SEQUENCE [LARGE SCALE GENOMIC DNA]</scope>
    <source>
        <strain evidence="1 2">D4M1</strain>
        <plasmid evidence="2">pd4m1d</plasmid>
    </source>
</reference>
<evidence type="ECO:0000313" key="1">
    <source>
        <dbReference type="EMBL" id="QDL94744.1"/>
    </source>
</evidence>